<proteinExistence type="predicted"/>
<gene>
    <name evidence="1" type="ORF">ACERLL_09800</name>
</gene>
<evidence type="ECO:0008006" key="3">
    <source>
        <dbReference type="Google" id="ProtNLM"/>
    </source>
</evidence>
<name>A0ABV4TUW4_9GAMM</name>
<reference evidence="1 2" key="1">
    <citation type="submission" date="2024-08" db="EMBL/GenBank/DDBJ databases">
        <title>Whole-genome sequencing of halo(alkali)philic microorganisms from hypersaline lakes.</title>
        <authorList>
            <person name="Sorokin D.Y."/>
            <person name="Merkel A.Y."/>
            <person name="Messina E."/>
            <person name="Yakimov M."/>
        </authorList>
    </citation>
    <scope>NUCLEOTIDE SEQUENCE [LARGE SCALE GENOMIC DNA]</scope>
    <source>
        <strain evidence="1 2">Cl-TMA</strain>
    </source>
</reference>
<evidence type="ECO:0000313" key="1">
    <source>
        <dbReference type="EMBL" id="MFA9461116.1"/>
    </source>
</evidence>
<dbReference type="EMBL" id="JBGUAW010000006">
    <property type="protein sequence ID" value="MFA9461116.1"/>
    <property type="molecule type" value="Genomic_DNA"/>
</dbReference>
<keyword evidence="2" id="KW-1185">Reference proteome</keyword>
<dbReference type="Proteomes" id="UP001575181">
    <property type="component" value="Unassembled WGS sequence"/>
</dbReference>
<protein>
    <recommendedName>
        <fullName evidence="3">SCP-2 sterol transfer family protein</fullName>
    </recommendedName>
</protein>
<accession>A0ABV4TUW4</accession>
<dbReference type="RefSeq" id="WP_373655902.1">
    <property type="nucleotide sequence ID" value="NZ_JBGUAW010000006.1"/>
</dbReference>
<sequence>MFYTAADVFPQEDKIARRLGAIADILFRHSRKDFNIRVGDRELRYTDRPQFVIIFDSPGSVRRLLLRHNEYLAAEAFVNQQMDIEGDLIAGLKAKNTLIERARTLRLGEKLKILFILLRL</sequence>
<comment type="caution">
    <text evidence="1">The sequence shown here is derived from an EMBL/GenBank/DDBJ whole genome shotgun (WGS) entry which is preliminary data.</text>
</comment>
<organism evidence="1 2">
    <name type="scientific">Thiohalorhabdus methylotrophus</name>
    <dbReference type="NCBI Taxonomy" id="3242694"/>
    <lineage>
        <taxon>Bacteria</taxon>
        <taxon>Pseudomonadati</taxon>
        <taxon>Pseudomonadota</taxon>
        <taxon>Gammaproteobacteria</taxon>
        <taxon>Thiohalorhabdales</taxon>
        <taxon>Thiohalorhabdaceae</taxon>
        <taxon>Thiohalorhabdus</taxon>
    </lineage>
</organism>
<evidence type="ECO:0000313" key="2">
    <source>
        <dbReference type="Proteomes" id="UP001575181"/>
    </source>
</evidence>